<reference evidence="2" key="1">
    <citation type="journal article" date="2015" name="Nature">
        <title>Complex archaea that bridge the gap between prokaryotes and eukaryotes.</title>
        <authorList>
            <person name="Spang A."/>
            <person name="Saw J.H."/>
            <person name="Jorgensen S.L."/>
            <person name="Zaremba-Niedzwiedzka K."/>
            <person name="Martijn J."/>
            <person name="Lind A.E."/>
            <person name="van Eijk R."/>
            <person name="Schleper C."/>
            <person name="Guy L."/>
            <person name="Ettema T.J."/>
        </authorList>
    </citation>
    <scope>NUCLEOTIDE SEQUENCE</scope>
</reference>
<evidence type="ECO:0000313" key="2">
    <source>
        <dbReference type="EMBL" id="KKK75364.1"/>
    </source>
</evidence>
<dbReference type="EMBL" id="LAZR01055901">
    <property type="protein sequence ID" value="KKK75364.1"/>
    <property type="molecule type" value="Genomic_DNA"/>
</dbReference>
<feature type="domain" description="CobQ/CobB/MinD/ParA nucleotide binding" evidence="1">
    <location>
        <begin position="6"/>
        <end position="51"/>
    </location>
</feature>
<organism evidence="2">
    <name type="scientific">marine sediment metagenome</name>
    <dbReference type="NCBI Taxonomy" id="412755"/>
    <lineage>
        <taxon>unclassified sequences</taxon>
        <taxon>metagenomes</taxon>
        <taxon>ecological metagenomes</taxon>
    </lineage>
</organism>
<protein>
    <recommendedName>
        <fullName evidence="1">CobQ/CobB/MinD/ParA nucleotide binding domain-containing protein</fullName>
    </recommendedName>
</protein>
<dbReference type="InterPro" id="IPR027417">
    <property type="entry name" value="P-loop_NTPase"/>
</dbReference>
<proteinExistence type="predicted"/>
<comment type="caution">
    <text evidence="2">The sequence shown here is derived from an EMBL/GenBank/DDBJ whole genome shotgun (WGS) entry which is preliminary data.</text>
</comment>
<dbReference type="Gene3D" id="3.40.50.300">
    <property type="entry name" value="P-loop containing nucleotide triphosphate hydrolases"/>
    <property type="match status" value="1"/>
</dbReference>
<dbReference type="InterPro" id="IPR002586">
    <property type="entry name" value="CobQ/CobB/MinD/ParA_Nub-bd_dom"/>
</dbReference>
<dbReference type="SUPFAM" id="SSF52540">
    <property type="entry name" value="P-loop containing nucleoside triphosphate hydrolases"/>
    <property type="match status" value="1"/>
</dbReference>
<dbReference type="AlphaFoldDB" id="A0A0F9AA67"/>
<accession>A0A0F9AA67</accession>
<evidence type="ECO:0000259" key="1">
    <source>
        <dbReference type="Pfam" id="PF01656"/>
    </source>
</evidence>
<dbReference type="Pfam" id="PF01656">
    <property type="entry name" value="CbiA"/>
    <property type="match status" value="1"/>
</dbReference>
<gene>
    <name evidence="2" type="ORF">LCGC14_2874460</name>
</gene>
<sequence>MTKSIAVAGKGGTGKTTITALTILSLCELNKGPVLAIDADPDANLGTILGIDVSQT</sequence>
<feature type="non-terminal residue" evidence="2">
    <location>
        <position position="56"/>
    </location>
</feature>
<name>A0A0F9AA67_9ZZZZ</name>